<feature type="compositionally biased region" description="Polar residues" evidence="1">
    <location>
        <begin position="287"/>
        <end position="298"/>
    </location>
</feature>
<sequence length="298" mass="31745">MRAREEQDMSAVSRGGTIRRGGSKGLGIGSASKDKMLKAGSGVEGRSISNKDAGDARRLSVVVWAYVRAQSVVSNLRSGAQRKSAAVRSGEMDASKGDRSTHSEQAGRAKRECRTGRTCGVGESGDDGAANANNYPNHVEMSKEGQDSGIRALGRNVRKEGARGEERVPRWRECSALPHAPPGSCAHHTRRATFQGLGDTTAEAAEKPDRLANRSLEMHAPEPEICQEGIGRHSDGDLHHTSPALLNFERTALKNCEVYMLVGGRKRLEGGVDALSTERPSGPATPLLTSTVQPPSMA</sequence>
<evidence type="ECO:0000313" key="2">
    <source>
        <dbReference type="EMBL" id="KAJ7767726.1"/>
    </source>
</evidence>
<name>A0AAD7JN54_9AGAR</name>
<reference evidence="2" key="1">
    <citation type="submission" date="2023-03" db="EMBL/GenBank/DDBJ databases">
        <title>Massive genome expansion in bonnet fungi (Mycena s.s.) driven by repeated elements and novel gene families across ecological guilds.</title>
        <authorList>
            <consortium name="Lawrence Berkeley National Laboratory"/>
            <person name="Harder C.B."/>
            <person name="Miyauchi S."/>
            <person name="Viragh M."/>
            <person name="Kuo A."/>
            <person name="Thoen E."/>
            <person name="Andreopoulos B."/>
            <person name="Lu D."/>
            <person name="Skrede I."/>
            <person name="Drula E."/>
            <person name="Henrissat B."/>
            <person name="Morin E."/>
            <person name="Kohler A."/>
            <person name="Barry K."/>
            <person name="LaButti K."/>
            <person name="Morin E."/>
            <person name="Salamov A."/>
            <person name="Lipzen A."/>
            <person name="Mereny Z."/>
            <person name="Hegedus B."/>
            <person name="Baldrian P."/>
            <person name="Stursova M."/>
            <person name="Weitz H."/>
            <person name="Taylor A."/>
            <person name="Grigoriev I.V."/>
            <person name="Nagy L.G."/>
            <person name="Martin F."/>
            <person name="Kauserud H."/>
        </authorList>
    </citation>
    <scope>NUCLEOTIDE SEQUENCE</scope>
    <source>
        <strain evidence="2">CBHHK182m</strain>
    </source>
</reference>
<evidence type="ECO:0000256" key="1">
    <source>
        <dbReference type="SAM" id="MobiDB-lite"/>
    </source>
</evidence>
<feature type="compositionally biased region" description="Basic and acidic residues" evidence="1">
    <location>
        <begin position="157"/>
        <end position="166"/>
    </location>
</feature>
<keyword evidence="3" id="KW-1185">Reference proteome</keyword>
<proteinExistence type="predicted"/>
<dbReference type="Proteomes" id="UP001215598">
    <property type="component" value="Unassembled WGS sequence"/>
</dbReference>
<gene>
    <name evidence="2" type="ORF">B0H16DRAFT_1787203</name>
</gene>
<feature type="region of interest" description="Disordered" evidence="1">
    <location>
        <begin position="76"/>
        <end position="166"/>
    </location>
</feature>
<feature type="compositionally biased region" description="Basic and acidic residues" evidence="1">
    <location>
        <begin position="90"/>
        <end position="115"/>
    </location>
</feature>
<comment type="caution">
    <text evidence="2">The sequence shown here is derived from an EMBL/GenBank/DDBJ whole genome shotgun (WGS) entry which is preliminary data.</text>
</comment>
<dbReference type="AlphaFoldDB" id="A0AAD7JN54"/>
<feature type="region of interest" description="Disordered" evidence="1">
    <location>
        <begin position="1"/>
        <end position="54"/>
    </location>
</feature>
<accession>A0AAD7JN54</accession>
<dbReference type="EMBL" id="JARKIB010000021">
    <property type="protein sequence ID" value="KAJ7767726.1"/>
    <property type="molecule type" value="Genomic_DNA"/>
</dbReference>
<feature type="region of interest" description="Disordered" evidence="1">
    <location>
        <begin position="272"/>
        <end position="298"/>
    </location>
</feature>
<protein>
    <submittedName>
        <fullName evidence="2">Uncharacterized protein</fullName>
    </submittedName>
</protein>
<evidence type="ECO:0000313" key="3">
    <source>
        <dbReference type="Proteomes" id="UP001215598"/>
    </source>
</evidence>
<organism evidence="2 3">
    <name type="scientific">Mycena metata</name>
    <dbReference type="NCBI Taxonomy" id="1033252"/>
    <lineage>
        <taxon>Eukaryota</taxon>
        <taxon>Fungi</taxon>
        <taxon>Dikarya</taxon>
        <taxon>Basidiomycota</taxon>
        <taxon>Agaricomycotina</taxon>
        <taxon>Agaricomycetes</taxon>
        <taxon>Agaricomycetidae</taxon>
        <taxon>Agaricales</taxon>
        <taxon>Marasmiineae</taxon>
        <taxon>Mycenaceae</taxon>
        <taxon>Mycena</taxon>
    </lineage>
</organism>